<dbReference type="EMBL" id="OZ035824">
    <property type="protein sequence ID" value="CAL1592748.1"/>
    <property type="molecule type" value="Genomic_DNA"/>
</dbReference>
<sequence length="172" mass="17760">MASPVTEHRGEEAQQTEVLVSGFLIRSTLVSDALVHSTPVSNTLICSTLVSDALVHSTPGSGVSVSGVPVSGVPVSGVPVSGVPVSGGVPVSDVLVHSWRLDLGRCPALAVVLDPGAVQWITAAVGLELVMMDNFYSRSGALLNPVDQIVQLSKNENGSFVSGKKLSDFVLM</sequence>
<dbReference type="Proteomes" id="UP001497482">
    <property type="component" value="Chromosome 2"/>
</dbReference>
<name>A0AAV2KVQ9_KNICA</name>
<accession>A0AAV2KVQ9</accession>
<organism evidence="1 2">
    <name type="scientific">Knipowitschia caucasica</name>
    <name type="common">Caucasian dwarf goby</name>
    <name type="synonym">Pomatoschistus caucasicus</name>
    <dbReference type="NCBI Taxonomy" id="637954"/>
    <lineage>
        <taxon>Eukaryota</taxon>
        <taxon>Metazoa</taxon>
        <taxon>Chordata</taxon>
        <taxon>Craniata</taxon>
        <taxon>Vertebrata</taxon>
        <taxon>Euteleostomi</taxon>
        <taxon>Actinopterygii</taxon>
        <taxon>Neopterygii</taxon>
        <taxon>Teleostei</taxon>
        <taxon>Neoteleostei</taxon>
        <taxon>Acanthomorphata</taxon>
        <taxon>Gobiaria</taxon>
        <taxon>Gobiiformes</taxon>
        <taxon>Gobioidei</taxon>
        <taxon>Gobiidae</taxon>
        <taxon>Gobiinae</taxon>
        <taxon>Knipowitschia</taxon>
    </lineage>
</organism>
<gene>
    <name evidence="1" type="ORF">KC01_LOCUS21960</name>
</gene>
<evidence type="ECO:0000313" key="2">
    <source>
        <dbReference type="Proteomes" id="UP001497482"/>
    </source>
</evidence>
<evidence type="ECO:0000313" key="1">
    <source>
        <dbReference type="EMBL" id="CAL1592748.1"/>
    </source>
</evidence>
<keyword evidence="2" id="KW-1185">Reference proteome</keyword>
<dbReference type="AlphaFoldDB" id="A0AAV2KVQ9"/>
<protein>
    <submittedName>
        <fullName evidence="1">Uncharacterized protein</fullName>
    </submittedName>
</protein>
<reference evidence="1 2" key="1">
    <citation type="submission" date="2024-04" db="EMBL/GenBank/DDBJ databases">
        <authorList>
            <person name="Waldvogel A.-M."/>
            <person name="Schoenle A."/>
        </authorList>
    </citation>
    <scope>NUCLEOTIDE SEQUENCE [LARGE SCALE GENOMIC DNA]</scope>
</reference>
<proteinExistence type="predicted"/>